<protein>
    <recommendedName>
        <fullName evidence="5">Glycoside hydrolase family 42 N-terminal domain-containing protein</fullName>
    </recommendedName>
</protein>
<feature type="domain" description="Glycoside hydrolase family 42 N-terminal" evidence="5">
    <location>
        <begin position="507"/>
        <end position="631"/>
    </location>
</feature>
<dbReference type="CDD" id="cd03143">
    <property type="entry name" value="A4_beta-galactosidase_middle_domain"/>
    <property type="match status" value="1"/>
</dbReference>
<gene>
    <name evidence="6" type="ORF">DAMNIGENAA_38950</name>
</gene>
<dbReference type="AlphaFoldDB" id="A0A9W6L9G0"/>
<proteinExistence type="predicted"/>
<dbReference type="GO" id="GO:0009341">
    <property type="term" value="C:beta-galactosidase complex"/>
    <property type="evidence" value="ECO:0007669"/>
    <property type="project" value="InterPro"/>
</dbReference>
<name>A0A9W6L9G0_9BACT</name>
<dbReference type="EMBL" id="BSDR01000001">
    <property type="protein sequence ID" value="GLI36462.1"/>
    <property type="molecule type" value="Genomic_DNA"/>
</dbReference>
<feature type="region of interest" description="Disordered" evidence="3">
    <location>
        <begin position="235"/>
        <end position="254"/>
    </location>
</feature>
<keyword evidence="1" id="KW-0378">Hydrolase</keyword>
<dbReference type="SUPFAM" id="SSF52317">
    <property type="entry name" value="Class I glutamine amidotransferase-like"/>
    <property type="match status" value="1"/>
</dbReference>
<sequence length="1146" mass="128284">MSRPMHFLIIGLLLLVAPVLTFAQDMAELETDHALTFEFETPHTDWATPYAQGKTRVLFFTDGTGTHPRECVELMERFDLDAQAVFWARIVDSKESHWHGGKLGEERMQKLLEQDWDCFVFLNIPMSNLPQVAMARILEAVEKGAGIVLVGVDSAGIPQEKKRLDQTPRFLSHVPLEETLTFHQGRIARLSSEPKIEYHEGWEVDYDYWEERFGRAVLWAAKKEPSMNLELAVSASPSAPHAPGPAPRFTDSPETLTLKISGQPKGDKPTLHLSLRRPADKPISFPPRELSNGQTVSIDLPALPAGDYHADAIVKSSAGVETWATLPFAVESGRKVKEIKLEREWGEPGENLAGTVTLAGEPLQGESVRVQLLDRRRRQLLRQDLVPDGDTGRFSFEISHWMPMLVTVEAQILVGDTEISRDDRYFRVTHRSRDRFNFLVWDTPTGNLAPYAEESLANTGITLQLAWGNPPLYVSAFDVAWVPYTTHISTPKTQEGVMQPFCWNDEEAVEKHVAALAAKHAGSREHGAFVYSLGDENKTLGCCLSPHCATAYRKYLQEVYGSLEALNRSWSSDFKAWDDVGLSKEDDSEEENSLKDKNYPRWFDRQAFKSWNYVRYCEKYREAYKTLDPQARTGFEGAGGFAKGDDLDLIVRSMDFWSPYPGLADEVIRSIAPRGFIRSNWMGYTKDADSLLRKYWRMVTLGMDSVWWWRWDCIGKFHGWLAPDLRPYPAVKEILEDTRVLRDGLGDLLLQSQMQDDGIAILYSYPSTFACRLDEGASYGGYEEAHQAIIKALRNRGLQFRYVTDRMLKLGEFDPSKTKIFILPRAEAMGDKEAEVIGKFVEGGGTVVADLRPAIYDDHCKPREKGVLDDLFGISREMRSPAQVTTSLEGVLGFKAVVDPGIRVTGASPAQKLGETPILLSRKVGKGTVILLNCDMNTFARLSAALFSRGDAATAETEALREAFAGVAPQITLEGHEGKHPEDIQVTRWRNGAMEIVALFRETGSKEDVTVVLPETKYIYDLRNRKSLGQQERFSTTILPSRASFFVLSPNGAPEPKLDIDTTTAARGTVVKASLSVPGSEGLHALRVRVKSGAGELDGLSRILVVERDTKELDIPIAFNDPVGMYEIQATDLFSEQTKTVQITVH</sequence>
<evidence type="ECO:0000256" key="1">
    <source>
        <dbReference type="ARBA" id="ARBA00022801"/>
    </source>
</evidence>
<organism evidence="6 7">
    <name type="scientific">Desulforhabdus amnigena</name>
    <dbReference type="NCBI Taxonomy" id="40218"/>
    <lineage>
        <taxon>Bacteria</taxon>
        <taxon>Pseudomonadati</taxon>
        <taxon>Thermodesulfobacteriota</taxon>
        <taxon>Syntrophobacteria</taxon>
        <taxon>Syntrophobacterales</taxon>
        <taxon>Syntrophobacteraceae</taxon>
        <taxon>Desulforhabdus</taxon>
    </lineage>
</organism>
<accession>A0A9W6L9G0</accession>
<evidence type="ECO:0000259" key="5">
    <source>
        <dbReference type="Pfam" id="PF02449"/>
    </source>
</evidence>
<dbReference type="Gene3D" id="3.40.50.880">
    <property type="match status" value="1"/>
</dbReference>
<dbReference type="Proteomes" id="UP001144372">
    <property type="component" value="Unassembled WGS sequence"/>
</dbReference>
<keyword evidence="2" id="KW-0326">Glycosidase</keyword>
<keyword evidence="4" id="KW-0732">Signal</keyword>
<evidence type="ECO:0000313" key="7">
    <source>
        <dbReference type="Proteomes" id="UP001144372"/>
    </source>
</evidence>
<evidence type="ECO:0000256" key="2">
    <source>
        <dbReference type="ARBA" id="ARBA00023295"/>
    </source>
</evidence>
<dbReference type="InterPro" id="IPR013529">
    <property type="entry name" value="Glyco_hydro_42_N"/>
</dbReference>
<evidence type="ECO:0000313" key="6">
    <source>
        <dbReference type="EMBL" id="GLI36462.1"/>
    </source>
</evidence>
<keyword evidence="7" id="KW-1185">Reference proteome</keyword>
<dbReference type="SUPFAM" id="SSF51445">
    <property type="entry name" value="(Trans)glycosidases"/>
    <property type="match status" value="1"/>
</dbReference>
<feature type="chain" id="PRO_5040953719" description="Glycoside hydrolase family 42 N-terminal domain-containing protein" evidence="4">
    <location>
        <begin position="24"/>
        <end position="1146"/>
    </location>
</feature>
<dbReference type="Pfam" id="PF02449">
    <property type="entry name" value="Glyco_hydro_42"/>
    <property type="match status" value="1"/>
</dbReference>
<reference evidence="6" key="1">
    <citation type="submission" date="2022-12" db="EMBL/GenBank/DDBJ databases">
        <title>Reference genome sequencing for broad-spectrum identification of bacterial and archaeal isolates by mass spectrometry.</title>
        <authorList>
            <person name="Sekiguchi Y."/>
            <person name="Tourlousse D.M."/>
        </authorList>
    </citation>
    <scope>NUCLEOTIDE SEQUENCE</scope>
    <source>
        <strain evidence="6">ASRB1</strain>
    </source>
</reference>
<dbReference type="InterPro" id="IPR017853">
    <property type="entry name" value="GH"/>
</dbReference>
<evidence type="ECO:0000256" key="4">
    <source>
        <dbReference type="SAM" id="SignalP"/>
    </source>
</evidence>
<dbReference type="InterPro" id="IPR029062">
    <property type="entry name" value="Class_I_gatase-like"/>
</dbReference>
<comment type="caution">
    <text evidence="6">The sequence shown here is derived from an EMBL/GenBank/DDBJ whole genome shotgun (WGS) entry which is preliminary data.</text>
</comment>
<dbReference type="PANTHER" id="PTHR36447:SF1">
    <property type="entry name" value="BETA-GALACTOSIDASE GANA"/>
    <property type="match status" value="1"/>
</dbReference>
<dbReference type="Gene3D" id="3.20.20.80">
    <property type="entry name" value="Glycosidases"/>
    <property type="match status" value="1"/>
</dbReference>
<dbReference type="GO" id="GO:0004565">
    <property type="term" value="F:beta-galactosidase activity"/>
    <property type="evidence" value="ECO:0007669"/>
    <property type="project" value="InterPro"/>
</dbReference>
<dbReference type="GO" id="GO:0005975">
    <property type="term" value="P:carbohydrate metabolic process"/>
    <property type="evidence" value="ECO:0007669"/>
    <property type="project" value="InterPro"/>
</dbReference>
<dbReference type="RefSeq" id="WP_281796931.1">
    <property type="nucleotide sequence ID" value="NZ_BSDR01000001.1"/>
</dbReference>
<evidence type="ECO:0000256" key="3">
    <source>
        <dbReference type="SAM" id="MobiDB-lite"/>
    </source>
</evidence>
<feature type="signal peptide" evidence="4">
    <location>
        <begin position="1"/>
        <end position="23"/>
    </location>
</feature>
<dbReference type="PANTHER" id="PTHR36447">
    <property type="entry name" value="BETA-GALACTOSIDASE GANA"/>
    <property type="match status" value="1"/>
</dbReference>
<dbReference type="InterPro" id="IPR003476">
    <property type="entry name" value="Glyco_hydro_42"/>
</dbReference>